<dbReference type="Proteomes" id="UP001242368">
    <property type="component" value="Unassembled WGS sequence"/>
</dbReference>
<evidence type="ECO:0000313" key="2">
    <source>
        <dbReference type="EMBL" id="MDN3706740.1"/>
    </source>
</evidence>
<proteinExistence type="predicted"/>
<evidence type="ECO:0008006" key="4">
    <source>
        <dbReference type="Google" id="ProtNLM"/>
    </source>
</evidence>
<evidence type="ECO:0000313" key="3">
    <source>
        <dbReference type="Proteomes" id="UP001242368"/>
    </source>
</evidence>
<keyword evidence="1" id="KW-0732">Signal</keyword>
<feature type="signal peptide" evidence="1">
    <location>
        <begin position="1"/>
        <end position="21"/>
    </location>
</feature>
<name>A0ABT8CRA6_9FLAO</name>
<dbReference type="RefSeq" id="WP_290362794.1">
    <property type="nucleotide sequence ID" value="NZ_JAUFQU010000001.1"/>
</dbReference>
<gene>
    <name evidence="2" type="ORF">QW060_06295</name>
</gene>
<dbReference type="EMBL" id="JAUFQU010000001">
    <property type="protein sequence ID" value="MDN3706740.1"/>
    <property type="molecule type" value="Genomic_DNA"/>
</dbReference>
<comment type="caution">
    <text evidence="2">The sequence shown here is derived from an EMBL/GenBank/DDBJ whole genome shotgun (WGS) entry which is preliminary data.</text>
</comment>
<organism evidence="2 3">
    <name type="scientific">Paenimyroides ceti</name>
    <dbReference type="NCBI Taxonomy" id="395087"/>
    <lineage>
        <taxon>Bacteria</taxon>
        <taxon>Pseudomonadati</taxon>
        <taxon>Bacteroidota</taxon>
        <taxon>Flavobacteriia</taxon>
        <taxon>Flavobacteriales</taxon>
        <taxon>Flavobacteriaceae</taxon>
        <taxon>Paenimyroides</taxon>
    </lineage>
</organism>
<keyword evidence="3" id="KW-1185">Reference proteome</keyword>
<accession>A0ABT8CRA6</accession>
<feature type="chain" id="PRO_5046037746" description="Outer membrane protein beta-barrel domain-containing protein" evidence="1">
    <location>
        <begin position="22"/>
        <end position="165"/>
    </location>
</feature>
<protein>
    <recommendedName>
        <fullName evidence="4">Outer membrane protein beta-barrel domain-containing protein</fullName>
    </recommendedName>
</protein>
<reference evidence="3" key="1">
    <citation type="journal article" date="2019" name="Int. J. Syst. Evol. Microbiol.">
        <title>The Global Catalogue of Microorganisms (GCM) 10K type strain sequencing project: providing services to taxonomists for standard genome sequencing and annotation.</title>
        <authorList>
            <consortium name="The Broad Institute Genomics Platform"/>
            <consortium name="The Broad Institute Genome Sequencing Center for Infectious Disease"/>
            <person name="Wu L."/>
            <person name="Ma J."/>
        </authorList>
    </citation>
    <scope>NUCLEOTIDE SEQUENCE [LARGE SCALE GENOMIC DNA]</scope>
    <source>
        <strain evidence="3">CECT 7184</strain>
    </source>
</reference>
<evidence type="ECO:0000256" key="1">
    <source>
        <dbReference type="SAM" id="SignalP"/>
    </source>
</evidence>
<sequence>MKKIIYIGLLSVCIGSGNAFAQTSQTNDGYRKGFRLGFGINGGLEMNQKYEAALGADARLQYDLSQKTSVTFTSGYTHLFQEGDDAGFVPVKFGFKYFFANNFYALGEAGAAIGATGDLNNSLLLSPSVGFANKYIDISLRYENYTDYNVDQLGIRIAYGFSLKK</sequence>